<dbReference type="AlphaFoldDB" id="A0ABD5X8F3"/>
<dbReference type="CDD" id="cd07023">
    <property type="entry name" value="S49_Sppa_N_C"/>
    <property type="match status" value="1"/>
</dbReference>
<sequence length="347" mass="36247">MSSEETDSPATESSEGVNGSSSTGQRTPSETTSGQRYAIILLAAVAAVVAGVAVVSLAFGVAGSSAASDADGTVAVVSIEGPIMEPIGENLEDELREIRGNESIDAVVLKMNTPGGAPAPTERMYLSIQRTNKQMPVLASVQGLSASAGYYMMTPAEDIYALPSSQIGSVGLAASAPQPTPPVQGPSGPDKRGSNTIQQWAQLEALGNNFIETVMEQRGDRIELSREEVSTAKVFLGVTSVENGYADEIGSLDDAIEDAASRADLEEYQITEREVGGAQSIPIFAQTDSGIVAIYDEDPSIADIKPVDHALVYRPAVPRLEELETVSSPDIEEVVAKAVEENGGDDS</sequence>
<protein>
    <submittedName>
        <fullName evidence="8">S49 family peptidase</fullName>
        <ecNumber evidence="8">3.4.21.-</ecNumber>
    </submittedName>
</protein>
<evidence type="ECO:0000256" key="3">
    <source>
        <dbReference type="ARBA" id="ARBA00022801"/>
    </source>
</evidence>
<evidence type="ECO:0000313" key="8">
    <source>
        <dbReference type="EMBL" id="MFC7126804.1"/>
    </source>
</evidence>
<feature type="region of interest" description="Disordered" evidence="5">
    <location>
        <begin position="1"/>
        <end position="31"/>
    </location>
</feature>
<proteinExistence type="inferred from homology"/>
<dbReference type="Gene3D" id="3.90.226.10">
    <property type="entry name" value="2-enoyl-CoA Hydratase, Chain A, domain 1"/>
    <property type="match status" value="1"/>
</dbReference>
<keyword evidence="6" id="KW-0812">Transmembrane</keyword>
<feature type="region of interest" description="Disordered" evidence="5">
    <location>
        <begin position="171"/>
        <end position="194"/>
    </location>
</feature>
<keyword evidence="4" id="KW-0720">Serine protease</keyword>
<feature type="compositionally biased region" description="Polar residues" evidence="5">
    <location>
        <begin position="8"/>
        <end position="31"/>
    </location>
</feature>
<dbReference type="EC" id="3.4.21.-" evidence="8"/>
<dbReference type="PANTHER" id="PTHR42987:SF4">
    <property type="entry name" value="PROTEASE SOHB-RELATED"/>
    <property type="match status" value="1"/>
</dbReference>
<keyword evidence="3 8" id="KW-0378">Hydrolase</keyword>
<feature type="transmembrane region" description="Helical" evidence="6">
    <location>
        <begin position="37"/>
        <end position="59"/>
    </location>
</feature>
<keyword evidence="6" id="KW-0472">Membrane</keyword>
<dbReference type="Pfam" id="PF01343">
    <property type="entry name" value="Peptidase_S49"/>
    <property type="match status" value="1"/>
</dbReference>
<evidence type="ECO:0000256" key="2">
    <source>
        <dbReference type="ARBA" id="ARBA00022670"/>
    </source>
</evidence>
<dbReference type="PANTHER" id="PTHR42987">
    <property type="entry name" value="PEPTIDASE S49"/>
    <property type="match status" value="1"/>
</dbReference>
<keyword evidence="6" id="KW-1133">Transmembrane helix</keyword>
<dbReference type="InterPro" id="IPR047272">
    <property type="entry name" value="S49_SppA_C"/>
</dbReference>
<dbReference type="InterPro" id="IPR029045">
    <property type="entry name" value="ClpP/crotonase-like_dom_sf"/>
</dbReference>
<dbReference type="EMBL" id="JBHSZQ010000047">
    <property type="protein sequence ID" value="MFC7126804.1"/>
    <property type="molecule type" value="Genomic_DNA"/>
</dbReference>
<organism evidence="8 9">
    <name type="scientific">Halovenus rubra</name>
    <dbReference type="NCBI Taxonomy" id="869890"/>
    <lineage>
        <taxon>Archaea</taxon>
        <taxon>Methanobacteriati</taxon>
        <taxon>Methanobacteriota</taxon>
        <taxon>Stenosarchaea group</taxon>
        <taxon>Halobacteria</taxon>
        <taxon>Halobacteriales</taxon>
        <taxon>Haloarculaceae</taxon>
        <taxon>Halovenus</taxon>
    </lineage>
</organism>
<evidence type="ECO:0000259" key="7">
    <source>
        <dbReference type="Pfam" id="PF01343"/>
    </source>
</evidence>
<dbReference type="GO" id="GO:0008236">
    <property type="term" value="F:serine-type peptidase activity"/>
    <property type="evidence" value="ECO:0007669"/>
    <property type="project" value="UniProtKB-KW"/>
</dbReference>
<comment type="similarity">
    <text evidence="1">Belongs to the peptidase S49 family.</text>
</comment>
<gene>
    <name evidence="8" type="ORF">ACFQJ7_12340</name>
</gene>
<feature type="domain" description="Peptidase S49" evidence="7">
    <location>
        <begin position="131"/>
        <end position="176"/>
    </location>
</feature>
<dbReference type="RefSeq" id="WP_267637364.1">
    <property type="nucleotide sequence ID" value="NZ_JAODIY010000009.1"/>
</dbReference>
<dbReference type="Proteomes" id="UP001596414">
    <property type="component" value="Unassembled WGS sequence"/>
</dbReference>
<evidence type="ECO:0000313" key="9">
    <source>
        <dbReference type="Proteomes" id="UP001596414"/>
    </source>
</evidence>
<dbReference type="GO" id="GO:0006508">
    <property type="term" value="P:proteolysis"/>
    <property type="evidence" value="ECO:0007669"/>
    <property type="project" value="UniProtKB-KW"/>
</dbReference>
<name>A0ABD5X8F3_9EURY</name>
<dbReference type="SUPFAM" id="SSF52096">
    <property type="entry name" value="ClpP/crotonase"/>
    <property type="match status" value="1"/>
</dbReference>
<evidence type="ECO:0000256" key="4">
    <source>
        <dbReference type="ARBA" id="ARBA00022825"/>
    </source>
</evidence>
<evidence type="ECO:0000256" key="6">
    <source>
        <dbReference type="SAM" id="Phobius"/>
    </source>
</evidence>
<comment type="caution">
    <text evidence="8">The sequence shown here is derived from an EMBL/GenBank/DDBJ whole genome shotgun (WGS) entry which is preliminary data.</text>
</comment>
<accession>A0ABD5X8F3</accession>
<dbReference type="InterPro" id="IPR002142">
    <property type="entry name" value="Peptidase_S49"/>
</dbReference>
<reference evidence="8 9" key="1">
    <citation type="journal article" date="2014" name="Int. J. Syst. Evol. Microbiol.">
        <title>Complete genome sequence of Corynebacterium casei LMG S-19264T (=DSM 44701T), isolated from a smear-ripened cheese.</title>
        <authorList>
            <consortium name="US DOE Joint Genome Institute (JGI-PGF)"/>
            <person name="Walter F."/>
            <person name="Albersmeier A."/>
            <person name="Kalinowski J."/>
            <person name="Ruckert C."/>
        </authorList>
    </citation>
    <scope>NUCLEOTIDE SEQUENCE [LARGE SCALE GENOMIC DNA]</scope>
    <source>
        <strain evidence="8 9">CGMCC 4.7215</strain>
    </source>
</reference>
<evidence type="ECO:0000256" key="5">
    <source>
        <dbReference type="SAM" id="MobiDB-lite"/>
    </source>
</evidence>
<keyword evidence="2" id="KW-0645">Protease</keyword>
<evidence type="ECO:0000256" key="1">
    <source>
        <dbReference type="ARBA" id="ARBA00008683"/>
    </source>
</evidence>